<dbReference type="GO" id="GO:0008270">
    <property type="term" value="F:zinc ion binding"/>
    <property type="evidence" value="ECO:0007669"/>
    <property type="project" value="TreeGrafter"/>
</dbReference>
<feature type="domain" description="GTP cyclohydrolase I" evidence="5">
    <location>
        <begin position="11"/>
        <end position="170"/>
    </location>
</feature>
<dbReference type="Pfam" id="PF01227">
    <property type="entry name" value="GTP_cyclohydroI"/>
    <property type="match status" value="1"/>
</dbReference>
<dbReference type="GO" id="GO:0005737">
    <property type="term" value="C:cytoplasm"/>
    <property type="evidence" value="ECO:0007669"/>
    <property type="project" value="TreeGrafter"/>
</dbReference>
<dbReference type="HAMAP" id="MF_00223">
    <property type="entry name" value="FolE"/>
    <property type="match status" value="1"/>
</dbReference>
<organism evidence="6">
    <name type="scientific">marine sediment metagenome</name>
    <dbReference type="NCBI Taxonomy" id="412755"/>
    <lineage>
        <taxon>unclassified sequences</taxon>
        <taxon>metagenomes</taxon>
        <taxon>ecological metagenomes</taxon>
    </lineage>
</organism>
<sequence>MSDAWGIDIGKMLLGLGEDLNREGLQRTPDRVKRAWAEFLIGYSLCPADLLKTTFKAEGKGMQACTSINFFSMCEHHLLPFFGTAAIVYRPASRVAGLSKLARIVDCYARRLQIQERMTEQIAHALGEHLTPKGVLVVCKAKHLCCHGRGVRRSSMEFTTEAEWGKVDKDFWRMLKC</sequence>
<evidence type="ECO:0000256" key="3">
    <source>
        <dbReference type="ARBA" id="ARBA00012715"/>
    </source>
</evidence>
<dbReference type="GO" id="GO:0006729">
    <property type="term" value="P:tetrahydrobiopterin biosynthetic process"/>
    <property type="evidence" value="ECO:0007669"/>
    <property type="project" value="TreeGrafter"/>
</dbReference>
<dbReference type="PANTHER" id="PTHR11109:SF7">
    <property type="entry name" value="GTP CYCLOHYDROLASE 1"/>
    <property type="match status" value="1"/>
</dbReference>
<dbReference type="InterPro" id="IPR018234">
    <property type="entry name" value="GTP_CycHdrlase_I_CS"/>
</dbReference>
<comment type="caution">
    <text evidence="6">The sequence shown here is derived from an EMBL/GenBank/DDBJ whole genome shotgun (WGS) entry which is preliminary data.</text>
</comment>
<dbReference type="Gene3D" id="3.30.1130.10">
    <property type="match status" value="1"/>
</dbReference>
<dbReference type="InterPro" id="IPR043134">
    <property type="entry name" value="GTP-CH-I_N"/>
</dbReference>
<reference evidence="6" key="1">
    <citation type="journal article" date="2015" name="Nature">
        <title>Complex archaea that bridge the gap between prokaryotes and eukaryotes.</title>
        <authorList>
            <person name="Spang A."/>
            <person name="Saw J.H."/>
            <person name="Jorgensen S.L."/>
            <person name="Zaremba-Niedzwiedzka K."/>
            <person name="Martijn J."/>
            <person name="Lind A.E."/>
            <person name="van Eijk R."/>
            <person name="Schleper C."/>
            <person name="Guy L."/>
            <person name="Ettema T.J."/>
        </authorList>
    </citation>
    <scope>NUCLEOTIDE SEQUENCE</scope>
</reference>
<dbReference type="UniPathway" id="UPA00848">
    <property type="reaction ID" value="UER00151"/>
</dbReference>
<dbReference type="Gene3D" id="1.10.286.10">
    <property type="match status" value="1"/>
</dbReference>
<accession>A0A0F9R780</accession>
<dbReference type="NCBIfam" id="NF006825">
    <property type="entry name" value="PRK09347.1-2"/>
    <property type="match status" value="1"/>
</dbReference>
<keyword evidence="4" id="KW-0378">Hydrolase</keyword>
<evidence type="ECO:0000259" key="5">
    <source>
        <dbReference type="Pfam" id="PF01227"/>
    </source>
</evidence>
<dbReference type="EMBL" id="LAZR01001021">
    <property type="protein sequence ID" value="KKN52390.1"/>
    <property type="molecule type" value="Genomic_DNA"/>
</dbReference>
<dbReference type="NCBIfam" id="NF006826">
    <property type="entry name" value="PRK09347.1-3"/>
    <property type="match status" value="1"/>
</dbReference>
<dbReference type="GO" id="GO:0005525">
    <property type="term" value="F:GTP binding"/>
    <property type="evidence" value="ECO:0007669"/>
    <property type="project" value="TreeGrafter"/>
</dbReference>
<dbReference type="PROSITE" id="PS00860">
    <property type="entry name" value="GTP_CYCLOHYDROL_1_2"/>
    <property type="match status" value="1"/>
</dbReference>
<protein>
    <recommendedName>
        <fullName evidence="3">GTP cyclohydrolase I</fullName>
        <ecNumber evidence="3">3.5.4.16</ecNumber>
    </recommendedName>
</protein>
<dbReference type="PANTHER" id="PTHR11109">
    <property type="entry name" value="GTP CYCLOHYDROLASE I"/>
    <property type="match status" value="1"/>
</dbReference>
<gene>
    <name evidence="6" type="ORF">LCGC14_0613070</name>
</gene>
<dbReference type="InterPro" id="IPR020602">
    <property type="entry name" value="GTP_CycHdrlase_I_dom"/>
</dbReference>
<dbReference type="FunFam" id="3.30.1130.10:FF:000001">
    <property type="entry name" value="GTP cyclohydrolase 1"/>
    <property type="match status" value="1"/>
</dbReference>
<dbReference type="GO" id="GO:0046654">
    <property type="term" value="P:tetrahydrofolate biosynthetic process"/>
    <property type="evidence" value="ECO:0007669"/>
    <property type="project" value="InterPro"/>
</dbReference>
<evidence type="ECO:0000256" key="1">
    <source>
        <dbReference type="ARBA" id="ARBA00001052"/>
    </source>
</evidence>
<proteinExistence type="inferred from homology"/>
<evidence type="ECO:0000313" key="6">
    <source>
        <dbReference type="EMBL" id="KKN52390.1"/>
    </source>
</evidence>
<evidence type="ECO:0000256" key="2">
    <source>
        <dbReference type="ARBA" id="ARBA00005080"/>
    </source>
</evidence>
<dbReference type="SUPFAM" id="SSF55620">
    <property type="entry name" value="Tetrahydrobiopterin biosynthesis enzymes-like"/>
    <property type="match status" value="1"/>
</dbReference>
<comment type="catalytic activity">
    <reaction evidence="1">
        <text>GTP + H2O = 7,8-dihydroneopterin 3'-triphosphate + formate + H(+)</text>
        <dbReference type="Rhea" id="RHEA:17473"/>
        <dbReference type="ChEBI" id="CHEBI:15377"/>
        <dbReference type="ChEBI" id="CHEBI:15378"/>
        <dbReference type="ChEBI" id="CHEBI:15740"/>
        <dbReference type="ChEBI" id="CHEBI:37565"/>
        <dbReference type="ChEBI" id="CHEBI:58462"/>
        <dbReference type="EC" id="3.5.4.16"/>
    </reaction>
</comment>
<dbReference type="EC" id="3.5.4.16" evidence="3"/>
<evidence type="ECO:0000256" key="4">
    <source>
        <dbReference type="ARBA" id="ARBA00022801"/>
    </source>
</evidence>
<comment type="pathway">
    <text evidence="2">Cofactor biosynthesis; 7,8-dihydroneopterin triphosphate biosynthesis; 7,8-dihydroneopterin triphosphate from GTP: step 1/1.</text>
</comment>
<dbReference type="AlphaFoldDB" id="A0A0F9R780"/>
<dbReference type="GO" id="GO:0003934">
    <property type="term" value="F:GTP cyclohydrolase I activity"/>
    <property type="evidence" value="ECO:0007669"/>
    <property type="project" value="UniProtKB-EC"/>
</dbReference>
<dbReference type="InterPro" id="IPR043133">
    <property type="entry name" value="GTP-CH-I_C/QueF"/>
</dbReference>
<name>A0A0F9R780_9ZZZZ</name>
<dbReference type="InterPro" id="IPR001474">
    <property type="entry name" value="GTP_CycHdrlase_I"/>
</dbReference>